<name>A0A4R8M3H4_9BACT</name>
<dbReference type="OrthoDB" id="5222at2"/>
<accession>A0A4R8M3H4</accession>
<gene>
    <name evidence="1" type="ORF">C8D99_12611</name>
</gene>
<dbReference type="EMBL" id="SORI01000026">
    <property type="protein sequence ID" value="TDY54988.1"/>
    <property type="molecule type" value="Genomic_DNA"/>
</dbReference>
<dbReference type="NCBIfam" id="NF045581">
    <property type="entry name" value="PG0541_fam"/>
    <property type="match status" value="1"/>
</dbReference>
<protein>
    <recommendedName>
        <fullName evidence="3">PII-like signaling protein</fullName>
    </recommendedName>
</protein>
<evidence type="ECO:0000313" key="1">
    <source>
        <dbReference type="EMBL" id="TDY54988.1"/>
    </source>
</evidence>
<evidence type="ECO:0000313" key="2">
    <source>
        <dbReference type="Proteomes" id="UP000295066"/>
    </source>
</evidence>
<dbReference type="RefSeq" id="WP_133959037.1">
    <property type="nucleotide sequence ID" value="NZ_SORI01000026.1"/>
</dbReference>
<dbReference type="AlphaFoldDB" id="A0A4R8M3H4"/>
<sequence length="99" mass="11397">MNMVWIHAGETLGREICEMLDGLGVSAYSVWRNVLRKDNEGDGTRWDDAVFPGKNWSVQFLCGDELLAPLREKFQSFLSDDYVRRTGVEIFVQKAERLL</sequence>
<comment type="caution">
    <text evidence="1">The sequence shown here is derived from an EMBL/GenBank/DDBJ whole genome shotgun (WGS) entry which is preliminary data.</text>
</comment>
<proteinExistence type="predicted"/>
<organism evidence="1 2">
    <name type="scientific">Aminivibrio pyruvatiphilus</name>
    <dbReference type="NCBI Taxonomy" id="1005740"/>
    <lineage>
        <taxon>Bacteria</taxon>
        <taxon>Thermotogati</taxon>
        <taxon>Synergistota</taxon>
        <taxon>Synergistia</taxon>
        <taxon>Synergistales</taxon>
        <taxon>Aminobacteriaceae</taxon>
        <taxon>Aminivibrio</taxon>
    </lineage>
</organism>
<dbReference type="Proteomes" id="UP000295066">
    <property type="component" value="Unassembled WGS sequence"/>
</dbReference>
<evidence type="ECO:0008006" key="3">
    <source>
        <dbReference type="Google" id="ProtNLM"/>
    </source>
</evidence>
<reference evidence="1 2" key="1">
    <citation type="submission" date="2019-03" db="EMBL/GenBank/DDBJ databases">
        <title>Genomic Encyclopedia of Type Strains, Phase IV (KMG-IV): sequencing the most valuable type-strain genomes for metagenomic binning, comparative biology and taxonomic classification.</title>
        <authorList>
            <person name="Goeker M."/>
        </authorList>
    </citation>
    <scope>NUCLEOTIDE SEQUENCE [LARGE SCALE GENOMIC DNA]</scope>
    <source>
        <strain evidence="1 2">DSM 25964</strain>
    </source>
</reference>
<keyword evidence="2" id="KW-1185">Reference proteome</keyword>